<dbReference type="InterPro" id="IPR002893">
    <property type="entry name" value="Znf_MYND"/>
</dbReference>
<dbReference type="Proteomes" id="UP000027222">
    <property type="component" value="Unassembled WGS sequence"/>
</dbReference>
<keyword evidence="1" id="KW-0479">Metal-binding</keyword>
<organism evidence="7 8">
    <name type="scientific">Galerina marginata (strain CBS 339.88)</name>
    <dbReference type="NCBI Taxonomy" id="685588"/>
    <lineage>
        <taxon>Eukaryota</taxon>
        <taxon>Fungi</taxon>
        <taxon>Dikarya</taxon>
        <taxon>Basidiomycota</taxon>
        <taxon>Agaricomycotina</taxon>
        <taxon>Agaricomycetes</taxon>
        <taxon>Agaricomycetidae</taxon>
        <taxon>Agaricales</taxon>
        <taxon>Agaricineae</taxon>
        <taxon>Strophariaceae</taxon>
        <taxon>Galerina</taxon>
    </lineage>
</organism>
<gene>
    <name evidence="7" type="ORF">GALMADRAFT_283186</name>
</gene>
<feature type="compositionally biased region" description="Polar residues" evidence="5">
    <location>
        <begin position="8"/>
        <end position="18"/>
    </location>
</feature>
<dbReference type="SUPFAM" id="SSF144232">
    <property type="entry name" value="HIT/MYND zinc finger-like"/>
    <property type="match status" value="1"/>
</dbReference>
<keyword evidence="8" id="KW-1185">Reference proteome</keyword>
<reference evidence="8" key="1">
    <citation type="journal article" date="2014" name="Proc. Natl. Acad. Sci. U.S.A.">
        <title>Extensive sampling of basidiomycete genomes demonstrates inadequacy of the white-rot/brown-rot paradigm for wood decay fungi.</title>
        <authorList>
            <person name="Riley R."/>
            <person name="Salamov A.A."/>
            <person name="Brown D.W."/>
            <person name="Nagy L.G."/>
            <person name="Floudas D."/>
            <person name="Held B.W."/>
            <person name="Levasseur A."/>
            <person name="Lombard V."/>
            <person name="Morin E."/>
            <person name="Otillar R."/>
            <person name="Lindquist E.A."/>
            <person name="Sun H."/>
            <person name="LaButti K.M."/>
            <person name="Schmutz J."/>
            <person name="Jabbour D."/>
            <person name="Luo H."/>
            <person name="Baker S.E."/>
            <person name="Pisabarro A.G."/>
            <person name="Walton J.D."/>
            <person name="Blanchette R.A."/>
            <person name="Henrissat B."/>
            <person name="Martin F."/>
            <person name="Cullen D."/>
            <person name="Hibbett D.S."/>
            <person name="Grigoriev I.V."/>
        </authorList>
    </citation>
    <scope>NUCLEOTIDE SEQUENCE [LARGE SCALE GENOMIC DNA]</scope>
    <source>
        <strain evidence="8">CBS 339.88</strain>
    </source>
</reference>
<proteinExistence type="predicted"/>
<dbReference type="GO" id="GO:0008270">
    <property type="term" value="F:zinc ion binding"/>
    <property type="evidence" value="ECO:0007669"/>
    <property type="project" value="UniProtKB-KW"/>
</dbReference>
<dbReference type="OrthoDB" id="5231159at2759"/>
<dbReference type="HOGENOM" id="CLU_060143_0_0_1"/>
<keyword evidence="2 4" id="KW-0863">Zinc-finger</keyword>
<dbReference type="InterPro" id="IPR058518">
    <property type="entry name" value="DUF8205"/>
</dbReference>
<evidence type="ECO:0000256" key="1">
    <source>
        <dbReference type="ARBA" id="ARBA00022723"/>
    </source>
</evidence>
<dbReference type="AlphaFoldDB" id="A0A067SBP5"/>
<dbReference type="Gene3D" id="6.10.140.2220">
    <property type="match status" value="1"/>
</dbReference>
<feature type="domain" description="MYND-type" evidence="6">
    <location>
        <begin position="33"/>
        <end position="75"/>
    </location>
</feature>
<dbReference type="EMBL" id="KL142409">
    <property type="protein sequence ID" value="KDR68291.1"/>
    <property type="molecule type" value="Genomic_DNA"/>
</dbReference>
<dbReference type="Pfam" id="PF01753">
    <property type="entry name" value="zf-MYND"/>
    <property type="match status" value="1"/>
</dbReference>
<evidence type="ECO:0000256" key="4">
    <source>
        <dbReference type="PROSITE-ProRule" id="PRU00134"/>
    </source>
</evidence>
<dbReference type="Pfam" id="PF26632">
    <property type="entry name" value="DUF8205"/>
    <property type="match status" value="1"/>
</dbReference>
<accession>A0A067SBP5</accession>
<evidence type="ECO:0000256" key="2">
    <source>
        <dbReference type="ARBA" id="ARBA00022771"/>
    </source>
</evidence>
<evidence type="ECO:0000313" key="8">
    <source>
        <dbReference type="Proteomes" id="UP000027222"/>
    </source>
</evidence>
<name>A0A067SBP5_GALM3</name>
<evidence type="ECO:0000259" key="6">
    <source>
        <dbReference type="PROSITE" id="PS50865"/>
    </source>
</evidence>
<protein>
    <recommendedName>
        <fullName evidence="6">MYND-type domain-containing protein</fullName>
    </recommendedName>
</protein>
<dbReference type="PROSITE" id="PS50865">
    <property type="entry name" value="ZF_MYND_2"/>
    <property type="match status" value="1"/>
</dbReference>
<sequence length="298" mass="33126">MPDFTLPSDRSSQASSPGTPDIKEGRKRMGLICIGCTKREEPGSGQKFQVCGNCRSCYCSRECQKADWKKHKPQCQAPRNGLFSGFANICRNLMAHRRITRWVEILIATELDLINKPSNGQPLGVELWTSFEPSDDQTFVELFKRSAEIDSSPMQGMLQICAIASKGVAVDESSRAITAPGDVSITFVRPTGGASFETVEISRTISEEALTFCRGVQERDGPRDSVSGRMTKEQEIVLCIDSVNLLIDQDTTNDWLLRMSMHEKDKQIIRDAVDADMTGIGRFVNQKANRRLASLRQG</sequence>
<keyword evidence="3" id="KW-0862">Zinc</keyword>
<evidence type="ECO:0000256" key="3">
    <source>
        <dbReference type="ARBA" id="ARBA00022833"/>
    </source>
</evidence>
<feature type="region of interest" description="Disordered" evidence="5">
    <location>
        <begin position="1"/>
        <end position="24"/>
    </location>
</feature>
<evidence type="ECO:0000313" key="7">
    <source>
        <dbReference type="EMBL" id="KDR68291.1"/>
    </source>
</evidence>
<evidence type="ECO:0000256" key="5">
    <source>
        <dbReference type="SAM" id="MobiDB-lite"/>
    </source>
</evidence>